<dbReference type="SUPFAM" id="SSF56235">
    <property type="entry name" value="N-terminal nucleophile aminohydrolases (Ntn hydrolases)"/>
    <property type="match status" value="1"/>
</dbReference>
<dbReference type="Gene3D" id="3.60.20.10">
    <property type="entry name" value="Glutamine Phosphoribosylpyrophosphate, subunit 1, domain 1"/>
    <property type="match status" value="1"/>
</dbReference>
<comment type="similarity">
    <text evidence="1">Belongs to the peptidase S45 family.</text>
</comment>
<dbReference type="InterPro" id="IPR043147">
    <property type="entry name" value="Penicillin_amidase_A-knob"/>
</dbReference>
<dbReference type="GO" id="GO:0016811">
    <property type="term" value="F:hydrolase activity, acting on carbon-nitrogen (but not peptide) bonds, in linear amides"/>
    <property type="evidence" value="ECO:0007669"/>
    <property type="project" value="InterPro"/>
</dbReference>
<dbReference type="CDD" id="cd03747">
    <property type="entry name" value="Ntn_PGA_like"/>
    <property type="match status" value="1"/>
</dbReference>
<keyword evidence="3" id="KW-0865">Zymogen</keyword>
<comment type="caution">
    <text evidence="6">The sequence shown here is derived from an EMBL/GenBank/DDBJ whole genome shotgun (WGS) entry which is preliminary data.</text>
</comment>
<dbReference type="PANTHER" id="PTHR34218">
    <property type="entry name" value="PEPTIDASE S45 PENICILLIN AMIDASE"/>
    <property type="match status" value="1"/>
</dbReference>
<evidence type="ECO:0000256" key="3">
    <source>
        <dbReference type="ARBA" id="ARBA00023145"/>
    </source>
</evidence>
<dbReference type="GO" id="GO:0017000">
    <property type="term" value="P:antibiotic biosynthetic process"/>
    <property type="evidence" value="ECO:0007669"/>
    <property type="project" value="InterPro"/>
</dbReference>
<keyword evidence="7" id="KW-1185">Reference proteome</keyword>
<feature type="active site" description="Nucleophile" evidence="4">
    <location>
        <position position="193"/>
    </location>
</feature>
<evidence type="ECO:0000256" key="1">
    <source>
        <dbReference type="ARBA" id="ARBA00006586"/>
    </source>
</evidence>
<dbReference type="PANTHER" id="PTHR34218:SF5">
    <property type="entry name" value="PENICILLIN ACYLASE FAMILY PROTEIN"/>
    <property type="match status" value="1"/>
</dbReference>
<evidence type="ECO:0000313" key="6">
    <source>
        <dbReference type="EMBL" id="GBF50630.1"/>
    </source>
</evidence>
<reference evidence="6 7" key="1">
    <citation type="submission" date="2018-02" db="EMBL/GenBank/DDBJ databases">
        <title>Novel Leptospira species isolated from soil and water in Japan.</title>
        <authorList>
            <person name="Nakao R."/>
            <person name="Masuzawa T."/>
        </authorList>
    </citation>
    <scope>NUCLEOTIDE SEQUENCE [LARGE SCALE GENOMIC DNA]</scope>
    <source>
        <strain evidence="6 7">YH101</strain>
    </source>
</reference>
<keyword evidence="5" id="KW-0106">Calcium</keyword>
<dbReference type="InterPro" id="IPR029055">
    <property type="entry name" value="Ntn_hydrolases_N"/>
</dbReference>
<evidence type="ECO:0000256" key="5">
    <source>
        <dbReference type="PIRSR" id="PIRSR001227-2"/>
    </source>
</evidence>
<name>A0A2P2E168_9LEPT</name>
<protein>
    <submittedName>
        <fullName evidence="6">Penicillin amidase or penicillin acylase</fullName>
    </submittedName>
</protein>
<evidence type="ECO:0000256" key="4">
    <source>
        <dbReference type="PIRSR" id="PIRSR001227-1"/>
    </source>
</evidence>
<organism evidence="6 7">
    <name type="scientific">Leptospira ryugenii</name>
    <dbReference type="NCBI Taxonomy" id="1917863"/>
    <lineage>
        <taxon>Bacteria</taxon>
        <taxon>Pseudomonadati</taxon>
        <taxon>Spirochaetota</taxon>
        <taxon>Spirochaetia</taxon>
        <taxon>Leptospirales</taxon>
        <taxon>Leptospiraceae</taxon>
        <taxon>Leptospira</taxon>
    </lineage>
</organism>
<dbReference type="InterPro" id="IPR043146">
    <property type="entry name" value="Penicillin_amidase_N_B-knob"/>
</dbReference>
<dbReference type="InterPro" id="IPR002692">
    <property type="entry name" value="S45"/>
</dbReference>
<evidence type="ECO:0000313" key="7">
    <source>
        <dbReference type="Proteomes" id="UP000245133"/>
    </source>
</evidence>
<dbReference type="Pfam" id="PF01804">
    <property type="entry name" value="Penicil_amidase"/>
    <property type="match status" value="1"/>
</dbReference>
<dbReference type="EMBL" id="BFBB01000005">
    <property type="protein sequence ID" value="GBF50630.1"/>
    <property type="molecule type" value="Genomic_DNA"/>
</dbReference>
<evidence type="ECO:0000256" key="2">
    <source>
        <dbReference type="ARBA" id="ARBA00022801"/>
    </source>
</evidence>
<dbReference type="InterPro" id="IPR014395">
    <property type="entry name" value="Pen/GL7ACA/AHL_acylase"/>
</dbReference>
<dbReference type="GO" id="GO:0046872">
    <property type="term" value="F:metal ion binding"/>
    <property type="evidence" value="ECO:0007669"/>
    <property type="project" value="UniProtKB-KW"/>
</dbReference>
<keyword evidence="2" id="KW-0378">Hydrolase</keyword>
<dbReference type="Proteomes" id="UP000245133">
    <property type="component" value="Unassembled WGS sequence"/>
</dbReference>
<accession>A0A2P2E168</accession>
<dbReference type="Gene3D" id="1.10.1400.10">
    <property type="match status" value="1"/>
</dbReference>
<comment type="cofactor">
    <cofactor evidence="5">
        <name>Ca(2+)</name>
        <dbReference type="ChEBI" id="CHEBI:29108"/>
    </cofactor>
    <text evidence="5">Binds 1 Ca(2+) ion per dimer.</text>
</comment>
<dbReference type="InterPro" id="IPR023343">
    <property type="entry name" value="Penicillin_amidase_dom1"/>
</dbReference>
<dbReference type="AlphaFoldDB" id="A0A2P2E168"/>
<proteinExistence type="inferred from homology"/>
<dbReference type="PIRSF" id="PIRSF001227">
    <property type="entry name" value="Pen_acylase"/>
    <property type="match status" value="1"/>
</dbReference>
<feature type="binding site" evidence="5">
    <location>
        <position position="265"/>
    </location>
    <ligand>
        <name>Ca(2+)</name>
        <dbReference type="ChEBI" id="CHEBI:29108"/>
    </ligand>
</feature>
<keyword evidence="5" id="KW-0479">Metal-binding</keyword>
<sequence length="735" mass="82421">MEVQKRVGLGTLSELFGDKLIESDQFLKTLLLKKRAEEYVNQQKHISPEAWVHLDSFLSGINAFVDEGVYPIEFTILGTKPGHFDRVDAIAFLYYMGFSFAEGIKSDSLFTILESELKNRNVKELFPRYDLETEAVTIIESQPGSPKLAYKPSLSPEDSKSQKAFTKNNLNQLFTLSKAIQDLKLPIEPLEGSNSWLIAPSRSQSGGAILANDPHIALSNPGTWYEAHLQYPGFETYGYFLSIVPFPLIAHNRDKAWGLTMLEQDDVNLYFETIENGKYLAKGKWLALDIYKDDIKKKDGTTQPFQVEITNHGPIVTKLIKAYTGRPVSLFWANHHLDNPILDVLFLLGKASSVKEMDDASSLISAPGLNFSYADVKGNIAYYSVGRFPILKSGNPRKILEGSTGESDVIGYVASANNPKLKNPANGIIITANNQVTKAKLPGLNSVEGNWQPADRFLRLADVLGRQAKWSVEELSDLQNDTFSSFAPTYLEIILPHLKTQKDPLKVAALELLTKWDHTHGPESKGAVVYDVLYYNVLKRLLRDELGSEKFLIYGEIAEYWNAYRGFMRNPNSDFWDDLGTPDKKETQAEIFQLAFEDTVDFLRKEVSSSPSLWTWGRLYKIRHPHPLGVVPLIGKIFEIGPMPAAGGAEVVNNLKHKLMKEDWVAASGPSKRRVIDYGNLDSSVTQLPIGNSGNLASPYYGNLVKDYNEGNARQILLEESKWTKVKKMEFLPSP</sequence>
<feature type="binding site" evidence="5">
    <location>
        <position position="267"/>
    </location>
    <ligand>
        <name>Ca(2+)</name>
        <dbReference type="ChEBI" id="CHEBI:29108"/>
    </ligand>
</feature>
<gene>
    <name evidence="6" type="ORF">LPTSP4_21560</name>
</gene>
<dbReference type="Gene3D" id="2.30.120.10">
    <property type="match status" value="1"/>
</dbReference>
<dbReference type="Gene3D" id="1.10.439.10">
    <property type="entry name" value="Penicillin Amidohydrolase, domain 1"/>
    <property type="match status" value="1"/>
</dbReference>